<dbReference type="Pfam" id="PF01920">
    <property type="entry name" value="Prefoldin_2"/>
    <property type="match status" value="1"/>
</dbReference>
<dbReference type="SUPFAM" id="SSF46579">
    <property type="entry name" value="Prefoldin"/>
    <property type="match status" value="1"/>
</dbReference>
<dbReference type="InterPro" id="IPR009053">
    <property type="entry name" value="Prefoldin"/>
</dbReference>
<dbReference type="Gene3D" id="1.10.287.370">
    <property type="match status" value="1"/>
</dbReference>
<gene>
    <name evidence="3" type="ORF">RS030_6915</name>
</gene>
<keyword evidence="4" id="KW-1185">Reference proteome</keyword>
<evidence type="ECO:0000313" key="3">
    <source>
        <dbReference type="EMBL" id="KAK6588187.1"/>
    </source>
</evidence>
<comment type="caution">
    <text evidence="3">The sequence shown here is derived from an EMBL/GenBank/DDBJ whole genome shotgun (WGS) entry which is preliminary data.</text>
</comment>
<dbReference type="Proteomes" id="UP001311799">
    <property type="component" value="Unassembled WGS sequence"/>
</dbReference>
<dbReference type="InterPro" id="IPR002777">
    <property type="entry name" value="PFD_beta-like"/>
</dbReference>
<accession>A0AAV9XU19</accession>
<dbReference type="AlphaFoldDB" id="A0AAV9XU19"/>
<name>A0AAV9XU19_9CRYT</name>
<reference evidence="3 4" key="1">
    <citation type="submission" date="2023-10" db="EMBL/GenBank/DDBJ databases">
        <title>Comparative genomics analysis reveals potential genetic determinants of host preference in Cryptosporidium xiaoi.</title>
        <authorList>
            <person name="Xiao L."/>
            <person name="Li J."/>
        </authorList>
    </citation>
    <scope>NUCLEOTIDE SEQUENCE [LARGE SCALE GENOMIC DNA]</scope>
    <source>
        <strain evidence="3 4">52996</strain>
    </source>
</reference>
<organism evidence="3 4">
    <name type="scientific">Cryptosporidium xiaoi</name>
    <dbReference type="NCBI Taxonomy" id="659607"/>
    <lineage>
        <taxon>Eukaryota</taxon>
        <taxon>Sar</taxon>
        <taxon>Alveolata</taxon>
        <taxon>Apicomplexa</taxon>
        <taxon>Conoidasida</taxon>
        <taxon>Coccidia</taxon>
        <taxon>Eucoccidiorida</taxon>
        <taxon>Eimeriorina</taxon>
        <taxon>Cryptosporidiidae</taxon>
        <taxon>Cryptosporidium</taxon>
    </lineage>
</organism>
<dbReference type="EMBL" id="JAWDEY010000034">
    <property type="protein sequence ID" value="KAK6588187.1"/>
    <property type="molecule type" value="Genomic_DNA"/>
</dbReference>
<dbReference type="GO" id="GO:0051082">
    <property type="term" value="F:unfolded protein binding"/>
    <property type="evidence" value="ECO:0007669"/>
    <property type="project" value="InterPro"/>
</dbReference>
<evidence type="ECO:0000256" key="1">
    <source>
        <dbReference type="ARBA" id="ARBA00008045"/>
    </source>
</evidence>
<evidence type="ECO:0000313" key="4">
    <source>
        <dbReference type="Proteomes" id="UP001311799"/>
    </source>
</evidence>
<feature type="coiled-coil region" evidence="2">
    <location>
        <begin position="50"/>
        <end position="84"/>
    </location>
</feature>
<evidence type="ECO:0000256" key="2">
    <source>
        <dbReference type="SAM" id="Coils"/>
    </source>
</evidence>
<sequence>MDQHQILLQNKIVKTTFAIKSKEAAIQSISELEDEKVYREVSRMFIQQSKSSLKMQLEKELDDLKALLNKMKALEASWESKQKQANSLTSSNSNSKS</sequence>
<comment type="similarity">
    <text evidence="1">Belongs to the prefoldin subunit beta family.</text>
</comment>
<dbReference type="GO" id="GO:0006457">
    <property type="term" value="P:protein folding"/>
    <property type="evidence" value="ECO:0007669"/>
    <property type="project" value="InterPro"/>
</dbReference>
<dbReference type="GO" id="GO:0016272">
    <property type="term" value="C:prefoldin complex"/>
    <property type="evidence" value="ECO:0007669"/>
    <property type="project" value="InterPro"/>
</dbReference>
<proteinExistence type="inferred from homology"/>
<protein>
    <submittedName>
        <fullName evidence="3">Uncharacterized protein</fullName>
    </submittedName>
</protein>
<keyword evidence="2" id="KW-0175">Coiled coil</keyword>